<reference evidence="1 2" key="1">
    <citation type="submission" date="2019-03" db="EMBL/GenBank/DDBJ databases">
        <title>Genomic Encyclopedia of Archaeal and Bacterial Type Strains, Phase II (KMG-II): from individual species to whole genera.</title>
        <authorList>
            <person name="Goeker M."/>
        </authorList>
    </citation>
    <scope>NUCLEOTIDE SEQUENCE [LARGE SCALE GENOMIC DNA]</scope>
    <source>
        <strain evidence="1 2">DSM 18435</strain>
    </source>
</reference>
<protein>
    <submittedName>
        <fullName evidence="1">Uncharacterized protein</fullName>
    </submittedName>
</protein>
<accession>A0A4R6TQ39</accession>
<keyword evidence="2" id="KW-1185">Reference proteome</keyword>
<evidence type="ECO:0000313" key="1">
    <source>
        <dbReference type="EMBL" id="TDQ31501.1"/>
    </source>
</evidence>
<proteinExistence type="predicted"/>
<dbReference type="EMBL" id="SNYI01000002">
    <property type="protein sequence ID" value="TDQ31501.1"/>
    <property type="molecule type" value="Genomic_DNA"/>
</dbReference>
<dbReference type="Proteomes" id="UP000295468">
    <property type="component" value="Unassembled WGS sequence"/>
</dbReference>
<dbReference type="AlphaFoldDB" id="A0A4R6TQ39"/>
<comment type="caution">
    <text evidence="1">The sequence shown here is derived from an EMBL/GenBank/DDBJ whole genome shotgun (WGS) entry which is preliminary data.</text>
</comment>
<name>A0A4R6TQ39_9FLAO</name>
<gene>
    <name evidence="1" type="ORF">CLV82_2209</name>
</gene>
<organism evidence="1 2">
    <name type="scientific">Zeaxanthinibacter enoshimensis</name>
    <dbReference type="NCBI Taxonomy" id="392009"/>
    <lineage>
        <taxon>Bacteria</taxon>
        <taxon>Pseudomonadati</taxon>
        <taxon>Bacteroidota</taxon>
        <taxon>Flavobacteriia</taxon>
        <taxon>Flavobacteriales</taxon>
        <taxon>Flavobacteriaceae</taxon>
        <taxon>Zeaxanthinibacter</taxon>
    </lineage>
</organism>
<sequence>MLQRKAYKVSEIVVRITACLLLGFLLLPSVLKLEHSLREHQEIHCKDGISLHFHEAEWDCELQKFKFSVFVYKLPAQLETFRELIAIRLFPSTYHYQYQSLTRYFSLRAPPSLS</sequence>
<evidence type="ECO:0000313" key="2">
    <source>
        <dbReference type="Proteomes" id="UP000295468"/>
    </source>
</evidence>